<dbReference type="InterPro" id="IPR044479">
    <property type="entry name" value="LGALDH-like"/>
</dbReference>
<dbReference type="GO" id="GO:0005829">
    <property type="term" value="C:cytosol"/>
    <property type="evidence" value="ECO:0007669"/>
    <property type="project" value="TreeGrafter"/>
</dbReference>
<organism evidence="4 5">
    <name type="scientific">Tigriopus californicus</name>
    <name type="common">Marine copepod</name>
    <dbReference type="NCBI Taxonomy" id="6832"/>
    <lineage>
        <taxon>Eukaryota</taxon>
        <taxon>Metazoa</taxon>
        <taxon>Ecdysozoa</taxon>
        <taxon>Arthropoda</taxon>
        <taxon>Crustacea</taxon>
        <taxon>Multicrustacea</taxon>
        <taxon>Hexanauplia</taxon>
        <taxon>Copepoda</taxon>
        <taxon>Harpacticoida</taxon>
        <taxon>Harpacticidae</taxon>
        <taxon>Tigriopus</taxon>
    </lineage>
</organism>
<dbReference type="AlphaFoldDB" id="A0A553NSQ9"/>
<dbReference type="EMBL" id="VCGU01000010">
    <property type="protein sequence ID" value="TRY68450.1"/>
    <property type="molecule type" value="Genomic_DNA"/>
</dbReference>
<gene>
    <name evidence="4" type="ORF">TCAL_04686</name>
</gene>
<dbReference type="GO" id="GO:0019825">
    <property type="term" value="F:oxygen binding"/>
    <property type="evidence" value="ECO:0007669"/>
    <property type="project" value="InterPro"/>
</dbReference>
<dbReference type="Gene3D" id="3.20.20.100">
    <property type="entry name" value="NADP-dependent oxidoreductase domain"/>
    <property type="match status" value="2"/>
</dbReference>
<dbReference type="GO" id="GO:0010349">
    <property type="term" value="F:L-galactose dehydrogenase activity"/>
    <property type="evidence" value="ECO:0007669"/>
    <property type="project" value="InterPro"/>
</dbReference>
<dbReference type="InterPro" id="IPR036812">
    <property type="entry name" value="NAD(P)_OxRdtase_dom_sf"/>
</dbReference>
<evidence type="ECO:0000313" key="4">
    <source>
        <dbReference type="EMBL" id="TRY68450.1"/>
    </source>
</evidence>
<dbReference type="InterPro" id="IPR012292">
    <property type="entry name" value="Globin/Proto"/>
</dbReference>
<dbReference type="InterPro" id="IPR009050">
    <property type="entry name" value="Globin-like_sf"/>
</dbReference>
<feature type="region of interest" description="Disordered" evidence="2">
    <location>
        <begin position="71"/>
        <end position="130"/>
    </location>
</feature>
<feature type="domain" description="NADP-dependent oxidoreductase" evidence="3">
    <location>
        <begin position="490"/>
        <end position="706"/>
    </location>
</feature>
<reference evidence="4 5" key="1">
    <citation type="journal article" date="2018" name="Nat. Ecol. Evol.">
        <title>Genomic signatures of mitonuclear coevolution across populations of Tigriopus californicus.</title>
        <authorList>
            <person name="Barreto F.S."/>
            <person name="Watson E.T."/>
            <person name="Lima T.G."/>
            <person name="Willett C.S."/>
            <person name="Edmands S."/>
            <person name="Li W."/>
            <person name="Burton R.S."/>
        </authorList>
    </citation>
    <scope>NUCLEOTIDE SEQUENCE [LARGE SCALE GENOMIC DNA]</scope>
    <source>
        <strain evidence="4 5">San Diego</strain>
    </source>
</reference>
<keyword evidence="5" id="KW-1185">Reference proteome</keyword>
<evidence type="ECO:0000256" key="1">
    <source>
        <dbReference type="SAM" id="Coils"/>
    </source>
</evidence>
<sequence length="1091" mass="122734">MEYLTNVPEGLIPPIFDHQEKQEPTEEYQEIYRYVLSRMPSTISDCSSIVNASSEGVSSSQNNSPIVWDQEQAEEDASDGREIPEPPPPPTFSLVPPSASVTVNPVYANMDSQDDSSEDERDHEADLESSTNVTRLLIKHLPKQMAKLRHDKAELEDKIQDLEARISQQAQSMSEMERRSDIFRRDAEQANAIIAGNNATSVSCGTCINRSNLEEATSIHALDMFGSFCLFVKKSHMKPEVSSEVCPLTVSLVKDPFSNRTKCVYHNVIHKRPPVSRGKAVDLEVIFGTFQTTPETANLLHSIGGGHQIHQMTTRFYTRAFQDHTLSPFMFEDDGAANHGQRLGDWIIEKMGGEGPVWSDSGRRDMRQVSHFKAWNSKKRSPVVRGNHFKLTDCRVWMRLMFWAGREVGLDGNVPFWEWYQEFIQHFIAIYERTAPPFTEDKVNMDNPKGYTLSPAVSVPPTYDTAFHGPEVLKNMPYYQLGETDMIVSKLSLGGTALGSGSCDQEMVDNILWTAVKAGVNYFDTSPWYGSRASEKVMGKALKKLPRNTYYIATKVGRYLPEVQLQFDFTRQRVRDSVLESMAHLQVDYLDLVQVHDVEFCRSMGQIVQHTLPALNELKAEGKIRYIGITGYNLGTLKRIVELSCDGTVDTVLSYCRFSLFNTDLMSYSAFFESRRIGVINASPVGMGLITPHAVPTWHPATKSMKVTCSKAAIYCEKMGINLEKETCVKSSNTMPNKIAVPLPPTYVEGFHNLDQVLLTEYQGIGNTNLMVSNFGLGGSGLASMYGEVSQETANGIVEIALKGGVNYIDTAPWYGQGKSEMVLGEALKSIPRRAYYVGRYEMEVTKQFDFTRKKIRESVEKSMALLGLDYLDLVQIHDVEFCHSLDQIVQHSIPELIELKKEGKIKHIGITGYSIRVMKRIVEQVEPGTIDTILSYCHYNLFNQDLLDFKEFFTNNGIGIINASPVGMGLLSPEDPPKWHGAFKQLRTACSDAAKYCHAKGFNLSSLAVKWCLRQKEFPTTLSSVTSQKMMEENLKLAQNHLTPEESEMIADVQTKFFKPLVINNWENVDVNSYWTAMEKKGSCQPSDLK</sequence>
<accession>A0A553NSQ9</accession>
<dbReference type="PANTHER" id="PTHR42686">
    <property type="entry name" value="GH17980P-RELATED"/>
    <property type="match status" value="1"/>
</dbReference>
<dbReference type="Pfam" id="PF00248">
    <property type="entry name" value="Aldo_ket_red"/>
    <property type="match status" value="2"/>
</dbReference>
<name>A0A553NSQ9_TIGCA</name>
<evidence type="ECO:0000256" key="2">
    <source>
        <dbReference type="SAM" id="MobiDB-lite"/>
    </source>
</evidence>
<dbReference type="InterPro" id="IPR023210">
    <property type="entry name" value="NADP_OxRdtase_dom"/>
</dbReference>
<dbReference type="STRING" id="6832.A0A553NSQ9"/>
<dbReference type="PANTHER" id="PTHR42686:SF1">
    <property type="entry name" value="GH17980P-RELATED"/>
    <property type="match status" value="1"/>
</dbReference>
<dbReference type="GO" id="GO:0020037">
    <property type="term" value="F:heme binding"/>
    <property type="evidence" value="ECO:0007669"/>
    <property type="project" value="InterPro"/>
</dbReference>
<dbReference type="InterPro" id="IPR020471">
    <property type="entry name" value="AKR"/>
</dbReference>
<dbReference type="Proteomes" id="UP000318571">
    <property type="component" value="Chromosome 1"/>
</dbReference>
<comment type="caution">
    <text evidence="4">The sequence shown here is derived from an EMBL/GenBank/DDBJ whole genome shotgun (WGS) entry which is preliminary data.</text>
</comment>
<dbReference type="SUPFAM" id="SSF46458">
    <property type="entry name" value="Globin-like"/>
    <property type="match status" value="1"/>
</dbReference>
<feature type="coiled-coil region" evidence="1">
    <location>
        <begin position="138"/>
        <end position="179"/>
    </location>
</feature>
<evidence type="ECO:0000313" key="5">
    <source>
        <dbReference type="Proteomes" id="UP000318571"/>
    </source>
</evidence>
<dbReference type="Gene3D" id="1.10.490.10">
    <property type="entry name" value="Globins"/>
    <property type="match status" value="1"/>
</dbReference>
<dbReference type="SUPFAM" id="SSF51430">
    <property type="entry name" value="NAD(P)-linked oxidoreductase"/>
    <property type="match status" value="2"/>
</dbReference>
<proteinExistence type="predicted"/>
<protein>
    <recommendedName>
        <fullName evidence="3">NADP-dependent oxidoreductase domain-containing protein</fullName>
    </recommendedName>
</protein>
<dbReference type="CDD" id="cd19163">
    <property type="entry name" value="AKR_galDH"/>
    <property type="match status" value="1"/>
</dbReference>
<evidence type="ECO:0000259" key="3">
    <source>
        <dbReference type="Pfam" id="PF00248"/>
    </source>
</evidence>
<feature type="domain" description="NADP-dependent oxidoreductase" evidence="3">
    <location>
        <begin position="776"/>
        <end position="1053"/>
    </location>
</feature>
<keyword evidence="1" id="KW-0175">Coiled coil</keyword>